<keyword evidence="3" id="KW-0560">Oxidoreductase</keyword>
<evidence type="ECO:0000313" key="5">
    <source>
        <dbReference type="EMBL" id="GAA2080001.1"/>
    </source>
</evidence>
<feature type="region of interest" description="Disordered" evidence="4">
    <location>
        <begin position="1"/>
        <end position="30"/>
    </location>
</feature>
<comment type="caution">
    <text evidence="5">The sequence shown here is derived from an EMBL/GenBank/DDBJ whole genome shotgun (WGS) entry which is preliminary data.</text>
</comment>
<accession>A0ABP5HKP0</accession>
<evidence type="ECO:0000256" key="1">
    <source>
        <dbReference type="ARBA" id="ARBA00001971"/>
    </source>
</evidence>
<dbReference type="PANTHER" id="PTHR24305:SF166">
    <property type="entry name" value="CYTOCHROME P450 12A4, MITOCHONDRIAL-RELATED"/>
    <property type="match status" value="1"/>
</dbReference>
<gene>
    <name evidence="5" type="ORF">GCM10009801_38000</name>
</gene>
<dbReference type="PROSITE" id="PS00086">
    <property type="entry name" value="CYTOCHROME_P450"/>
    <property type="match status" value="1"/>
</dbReference>
<evidence type="ECO:0000256" key="2">
    <source>
        <dbReference type="ARBA" id="ARBA00010617"/>
    </source>
</evidence>
<dbReference type="Gene3D" id="1.10.630.10">
    <property type="entry name" value="Cytochrome P450"/>
    <property type="match status" value="1"/>
</dbReference>
<dbReference type="EMBL" id="BAAAPE010000009">
    <property type="protein sequence ID" value="GAA2080001.1"/>
    <property type="molecule type" value="Genomic_DNA"/>
</dbReference>
<dbReference type="InterPro" id="IPR050121">
    <property type="entry name" value="Cytochrome_P450_monoxygenase"/>
</dbReference>
<dbReference type="PANTHER" id="PTHR24305">
    <property type="entry name" value="CYTOCHROME P450"/>
    <property type="match status" value="1"/>
</dbReference>
<keyword evidence="3" id="KW-0479">Metal-binding</keyword>
<proteinExistence type="inferred from homology"/>
<evidence type="ECO:0000313" key="6">
    <source>
        <dbReference type="Proteomes" id="UP001500016"/>
    </source>
</evidence>
<dbReference type="PRINTS" id="PR00463">
    <property type="entry name" value="EP450I"/>
</dbReference>
<keyword evidence="6" id="KW-1185">Reference proteome</keyword>
<dbReference type="CDD" id="cd00302">
    <property type="entry name" value="cytochrome_P450"/>
    <property type="match status" value="1"/>
</dbReference>
<organism evidence="5 6">
    <name type="scientific">Streptomyces albiaxialis</name>
    <dbReference type="NCBI Taxonomy" id="329523"/>
    <lineage>
        <taxon>Bacteria</taxon>
        <taxon>Bacillati</taxon>
        <taxon>Actinomycetota</taxon>
        <taxon>Actinomycetes</taxon>
        <taxon>Kitasatosporales</taxon>
        <taxon>Streptomycetaceae</taxon>
        <taxon>Streptomyces</taxon>
    </lineage>
</organism>
<dbReference type="InterPro" id="IPR036396">
    <property type="entry name" value="Cyt_P450_sf"/>
</dbReference>
<reference evidence="6" key="1">
    <citation type="journal article" date="2019" name="Int. J. Syst. Evol. Microbiol.">
        <title>The Global Catalogue of Microorganisms (GCM) 10K type strain sequencing project: providing services to taxonomists for standard genome sequencing and annotation.</title>
        <authorList>
            <consortium name="The Broad Institute Genomics Platform"/>
            <consortium name="The Broad Institute Genome Sequencing Center for Infectious Disease"/>
            <person name="Wu L."/>
            <person name="Ma J."/>
        </authorList>
    </citation>
    <scope>NUCLEOTIDE SEQUENCE [LARGE SCALE GENOMIC DNA]</scope>
    <source>
        <strain evidence="6">JCM 15478</strain>
    </source>
</reference>
<keyword evidence="3" id="KW-0408">Iron</keyword>
<dbReference type="Proteomes" id="UP001500016">
    <property type="component" value="Unassembled WGS sequence"/>
</dbReference>
<keyword evidence="3" id="KW-0503">Monooxygenase</keyword>
<dbReference type="RefSeq" id="WP_344529637.1">
    <property type="nucleotide sequence ID" value="NZ_BAAAPE010000009.1"/>
</dbReference>
<dbReference type="InterPro" id="IPR001128">
    <property type="entry name" value="Cyt_P450"/>
</dbReference>
<keyword evidence="3" id="KW-0349">Heme</keyword>
<name>A0ABP5HKP0_9ACTN</name>
<comment type="cofactor">
    <cofactor evidence="1">
        <name>heme</name>
        <dbReference type="ChEBI" id="CHEBI:30413"/>
    </cofactor>
</comment>
<dbReference type="InterPro" id="IPR002401">
    <property type="entry name" value="Cyt_P450_E_grp-I"/>
</dbReference>
<comment type="similarity">
    <text evidence="2 3">Belongs to the cytochrome P450 family.</text>
</comment>
<dbReference type="SUPFAM" id="SSF48264">
    <property type="entry name" value="Cytochrome P450"/>
    <property type="match status" value="1"/>
</dbReference>
<feature type="region of interest" description="Disordered" evidence="4">
    <location>
        <begin position="402"/>
        <end position="429"/>
    </location>
</feature>
<evidence type="ECO:0000256" key="4">
    <source>
        <dbReference type="SAM" id="MobiDB-lite"/>
    </source>
</evidence>
<dbReference type="Pfam" id="PF00067">
    <property type="entry name" value="p450"/>
    <property type="match status" value="1"/>
</dbReference>
<dbReference type="InterPro" id="IPR017972">
    <property type="entry name" value="Cyt_P450_CS"/>
</dbReference>
<protein>
    <submittedName>
        <fullName evidence="5">Cytochrome P450</fullName>
    </submittedName>
</protein>
<sequence>MSGGTNTEAEADGAQRTRRPPSTGHSPARMVEAYERDRLTHLRTAVERHGPVVELSPGTVLVTDPEAAHDVLRRTNTDFLTAANLMLEDMETRKGDPVLEEWMDGRRRMQAAMATDLFTDHRRWLAEQTRELAARWARQGEVRTAVDDLERMMGRSFVRFWFGTRTVPQISDAVSTLLKALLPIVASPFRFPAPVRKVMPRYARAHRARRRLVDGIREAVAAPGTGGLVDKLVAAGTPHELLVRMLVSNGIASYGVPAAALSWSMTELARHPDVAGETAEAVRALGRDDEAPDEVRHVLDESLRLWPPTWLLFRNARGEQSCGEWRLPADCAVMVSPYVIHRTADCYEDPDVFRPARWRDLTPERGAFLPFGAGPRMCVGARLARAELETVLAQLTAGLDLGLPGPHPPKPDVQRIMTPTDPVFTARRR</sequence>
<dbReference type="PRINTS" id="PR00385">
    <property type="entry name" value="P450"/>
</dbReference>
<evidence type="ECO:0000256" key="3">
    <source>
        <dbReference type="RuleBase" id="RU000461"/>
    </source>
</evidence>